<reference evidence="1 2" key="1">
    <citation type="submission" date="2023-12" db="EMBL/GenBank/DDBJ databases">
        <title>Baltic Sea Cyanobacteria.</title>
        <authorList>
            <person name="Delbaje E."/>
            <person name="Fewer D.P."/>
            <person name="Shishido T.K."/>
        </authorList>
    </citation>
    <scope>NUCLEOTIDE SEQUENCE [LARGE SCALE GENOMIC DNA]</scope>
    <source>
        <strain evidence="1 2">UHCC 0060</strain>
    </source>
</reference>
<comment type="caution">
    <text evidence="1">The sequence shown here is derived from an EMBL/GenBank/DDBJ whole genome shotgun (WGS) entry which is preliminary data.</text>
</comment>
<evidence type="ECO:0008006" key="3">
    <source>
        <dbReference type="Google" id="ProtNLM"/>
    </source>
</evidence>
<evidence type="ECO:0000313" key="2">
    <source>
        <dbReference type="Proteomes" id="UP001303285"/>
    </source>
</evidence>
<accession>A0ABU5UVA0</accession>
<dbReference type="Proteomes" id="UP001303285">
    <property type="component" value="Unassembled WGS sequence"/>
</dbReference>
<evidence type="ECO:0000313" key="1">
    <source>
        <dbReference type="EMBL" id="MEA5610243.1"/>
    </source>
</evidence>
<dbReference type="EMBL" id="JAYGHK010000084">
    <property type="protein sequence ID" value="MEA5610243.1"/>
    <property type="molecule type" value="Genomic_DNA"/>
</dbReference>
<protein>
    <recommendedName>
        <fullName evidence="3">CopG-like ribbon-helix-helix domain-containing protein</fullName>
    </recommendedName>
</protein>
<sequence length="52" mass="5899">MNFPSQLQQKIEQWASIQGVSTEKFMLQAIAKKINALSQQTSETVVFLRVAM</sequence>
<gene>
    <name evidence="1" type="ORF">VB695_19585</name>
</gene>
<dbReference type="RefSeq" id="WP_006195151.1">
    <property type="nucleotide sequence ID" value="NZ_JAYGHK010000084.1"/>
</dbReference>
<name>A0ABU5UVA0_NODSP</name>
<organism evidence="1 2">
    <name type="scientific">Nodularia spumigena UHCC 0060</name>
    <dbReference type="NCBI Taxonomy" id="3110300"/>
    <lineage>
        <taxon>Bacteria</taxon>
        <taxon>Bacillati</taxon>
        <taxon>Cyanobacteriota</taxon>
        <taxon>Cyanophyceae</taxon>
        <taxon>Nostocales</taxon>
        <taxon>Nodulariaceae</taxon>
        <taxon>Nodularia</taxon>
    </lineage>
</organism>
<proteinExistence type="predicted"/>
<keyword evidence="2" id="KW-1185">Reference proteome</keyword>
<dbReference type="GeneID" id="78020033"/>